<keyword evidence="4" id="KW-1185">Reference proteome</keyword>
<dbReference type="InterPro" id="IPR001138">
    <property type="entry name" value="Zn2Cys6_DnaBD"/>
</dbReference>
<keyword evidence="1" id="KW-0539">Nucleus</keyword>
<gene>
    <name evidence="3" type="ORF">GRF29_112g68675</name>
</gene>
<proteinExistence type="predicted"/>
<sequence length="471" mass="52844">MVNAPTRGARSACDRCYQLKERCDRASPTSRCERCSRLDQTCVIVRPVRPAGRSRTRLRSNISSNSTRSASRAQCKEPIDAWLQKIPDLSTEERELLMLLLGDSKSLQYPVVSPRFQHAEQESFSGPLPAAWPVLKDAYLAYAGVLRSLQSGLTTDTDDASKLRHASAAMVALRSLPITNPKEAELCLTLGFALALSVYGAIGVGVSDICHYCLSVTRPFIEAAALDPEMEHRVSVLVLLETMECMVHRRKPTLRMQPRAPAVVDRHLGLCLSLLPEYHDLCVISHSLANSSDASRLGVLYQQLQGIQARVEKWQPSQPEGFLREFSTAEVLHLLAQARVYRLAALLIVHRLQHKSGDEDSQADIWSREVMMELELTQRFSEQPVRFVALPFIVAAVEVKDPAERVKVLQHVDQYVDQLTPVVQKATSTFLTRVWYERDIVPNYSWFDSVHKPCVVLDSIEATFSGHLFTI</sequence>
<dbReference type="GO" id="GO:0008270">
    <property type="term" value="F:zinc ion binding"/>
    <property type="evidence" value="ECO:0007669"/>
    <property type="project" value="InterPro"/>
</dbReference>
<dbReference type="AlphaFoldDB" id="A0AAN6RGD1"/>
<dbReference type="Proteomes" id="UP001280581">
    <property type="component" value="Unassembled WGS sequence"/>
</dbReference>
<evidence type="ECO:0000256" key="1">
    <source>
        <dbReference type="ARBA" id="ARBA00023242"/>
    </source>
</evidence>
<dbReference type="PROSITE" id="PS50048">
    <property type="entry name" value="ZN2_CY6_FUNGAL_2"/>
    <property type="match status" value="1"/>
</dbReference>
<dbReference type="GO" id="GO:0000981">
    <property type="term" value="F:DNA-binding transcription factor activity, RNA polymerase II-specific"/>
    <property type="evidence" value="ECO:0007669"/>
    <property type="project" value="InterPro"/>
</dbReference>
<comment type="caution">
    <text evidence="3">The sequence shown here is derived from an EMBL/GenBank/DDBJ whole genome shotgun (WGS) entry which is preliminary data.</text>
</comment>
<reference evidence="3 4" key="1">
    <citation type="submission" date="2021-02" db="EMBL/GenBank/DDBJ databases">
        <title>Genome assembly of Pseudopithomyces chartarum.</title>
        <authorList>
            <person name="Jauregui R."/>
            <person name="Singh J."/>
            <person name="Voisey C."/>
        </authorList>
    </citation>
    <scope>NUCLEOTIDE SEQUENCE [LARGE SCALE GENOMIC DNA]</scope>
    <source>
        <strain evidence="3 4">AGR01</strain>
    </source>
</reference>
<evidence type="ECO:0000259" key="2">
    <source>
        <dbReference type="PROSITE" id="PS50048"/>
    </source>
</evidence>
<evidence type="ECO:0000313" key="4">
    <source>
        <dbReference type="Proteomes" id="UP001280581"/>
    </source>
</evidence>
<dbReference type="SUPFAM" id="SSF57701">
    <property type="entry name" value="Zn2/Cys6 DNA-binding domain"/>
    <property type="match status" value="1"/>
</dbReference>
<dbReference type="CDD" id="cd00067">
    <property type="entry name" value="GAL4"/>
    <property type="match status" value="1"/>
</dbReference>
<dbReference type="InterPro" id="IPR021858">
    <property type="entry name" value="Fun_TF"/>
</dbReference>
<protein>
    <recommendedName>
        <fullName evidence="2">Zn(2)-C6 fungal-type domain-containing protein</fullName>
    </recommendedName>
</protein>
<dbReference type="InterPro" id="IPR036864">
    <property type="entry name" value="Zn2-C6_fun-type_DNA-bd_sf"/>
</dbReference>
<dbReference type="Pfam" id="PF11951">
    <property type="entry name" value="Fungal_trans_2"/>
    <property type="match status" value="1"/>
</dbReference>
<accession>A0AAN6RGD1</accession>
<dbReference type="SMART" id="SM00066">
    <property type="entry name" value="GAL4"/>
    <property type="match status" value="1"/>
</dbReference>
<feature type="domain" description="Zn(2)-C6 fungal-type" evidence="2">
    <location>
        <begin position="12"/>
        <end position="44"/>
    </location>
</feature>
<name>A0AAN6RGD1_9PLEO</name>
<evidence type="ECO:0000313" key="3">
    <source>
        <dbReference type="EMBL" id="KAK3203048.1"/>
    </source>
</evidence>
<organism evidence="3 4">
    <name type="scientific">Pseudopithomyces chartarum</name>
    <dbReference type="NCBI Taxonomy" id="1892770"/>
    <lineage>
        <taxon>Eukaryota</taxon>
        <taxon>Fungi</taxon>
        <taxon>Dikarya</taxon>
        <taxon>Ascomycota</taxon>
        <taxon>Pezizomycotina</taxon>
        <taxon>Dothideomycetes</taxon>
        <taxon>Pleosporomycetidae</taxon>
        <taxon>Pleosporales</taxon>
        <taxon>Massarineae</taxon>
        <taxon>Didymosphaeriaceae</taxon>
        <taxon>Pseudopithomyces</taxon>
    </lineage>
</organism>
<dbReference type="EMBL" id="WVTA01000011">
    <property type="protein sequence ID" value="KAK3203048.1"/>
    <property type="molecule type" value="Genomic_DNA"/>
</dbReference>
<dbReference type="Gene3D" id="4.10.240.10">
    <property type="entry name" value="Zn(2)-C6 fungal-type DNA-binding domain"/>
    <property type="match status" value="1"/>
</dbReference>